<protein>
    <submittedName>
        <fullName evidence="2">Uncharacterized protein</fullName>
    </submittedName>
</protein>
<evidence type="ECO:0000313" key="2">
    <source>
        <dbReference type="EMBL" id="SBS76979.1"/>
    </source>
</evidence>
<name>A0A1Y5PI49_9MYCO</name>
<proteinExistence type="predicted"/>
<evidence type="ECO:0000256" key="1">
    <source>
        <dbReference type="SAM" id="MobiDB-lite"/>
    </source>
</evidence>
<accession>A0A1Y5PI49</accession>
<gene>
    <name evidence="2" type="ORF">MHPYR_390045</name>
</gene>
<sequence>MGVALVGACRAFMIGVQSVQGDAPLEDDGQQYVAERLHQIARPPCDVAGHAHDAKAEVVVDADDIGEHVVAVVVRIPPLRHEPGHVPLPGGRVDFRVVHPIPLSVSNIVADFHVLDALGHGQRHHSQRPAAPRPATEDQQAGTGVQCPLEHDRSADIGGVARTAGILDLGADRIKSDPERVDLLPAQVCIVGNIGDGDGYDESSESRPLCGCATTALDEVPDCERMLAAPRMWGADSGRLRVPATQAYLPRGSGAMPPGSVKAEQ</sequence>
<dbReference type="AlphaFoldDB" id="A0A1Y5PI49"/>
<organism evidence="2">
    <name type="scientific">uncultured Mycobacterium sp</name>
    <dbReference type="NCBI Taxonomy" id="171292"/>
    <lineage>
        <taxon>Bacteria</taxon>
        <taxon>Bacillati</taxon>
        <taxon>Actinomycetota</taxon>
        <taxon>Actinomycetes</taxon>
        <taxon>Mycobacteriales</taxon>
        <taxon>Mycobacteriaceae</taxon>
        <taxon>Mycobacterium</taxon>
        <taxon>environmental samples</taxon>
    </lineage>
</organism>
<reference evidence="2" key="1">
    <citation type="submission" date="2016-03" db="EMBL/GenBank/DDBJ databases">
        <authorList>
            <person name="Ploux O."/>
        </authorList>
    </citation>
    <scope>NUCLEOTIDE SEQUENCE</scope>
    <source>
        <strain evidence="2">UC10</strain>
    </source>
</reference>
<dbReference type="EMBL" id="FLQS01000033">
    <property type="protein sequence ID" value="SBS76979.1"/>
    <property type="molecule type" value="Genomic_DNA"/>
</dbReference>
<feature type="region of interest" description="Disordered" evidence="1">
    <location>
        <begin position="120"/>
        <end position="144"/>
    </location>
</feature>